<evidence type="ECO:0000313" key="8">
    <source>
        <dbReference type="Proteomes" id="UP000028525"/>
    </source>
</evidence>
<comment type="similarity">
    <text evidence="2">Belongs to the oxygen-dependent FAD-linked oxidoreductase family.</text>
</comment>
<evidence type="ECO:0000256" key="1">
    <source>
        <dbReference type="ARBA" id="ARBA00001974"/>
    </source>
</evidence>
<keyword evidence="4" id="KW-0274">FAD</keyword>
<dbReference type="Proteomes" id="UP000028525">
    <property type="component" value="Unassembled WGS sequence"/>
</dbReference>
<sequence>MNTCNFNGLTGRVVTPDDPCYHVLRQVYNRAVQKFPLAIVYCQNQEDVSNAVLWSRRNHVCLRIRNGGHNYEGYSTGDDILDIDLSEMNQLAIDENAHLLYVQGGVTNKQLYEFVSSKGYPFPGGTCPSVGVGGYALGGGFGLSCRYFGLGCDNLLEIRMVNYEGRIVNANSQENSDLFWACRGAGGGNFGVIISMTFRLPQKVNKVTLIDIRYPHADQEKQASFLLTWQDWLKDADQRVTLISRIYNDLLEGLAIIARGIFYGPPEVAFGIIAPLLELGGVKYSLKYVTFLEAVTIIGDFYPPFERFKSASRFAVRDFSSCESFNIAGLIKERAEGSVYASISFYALGGRVAEVDVDETAFFYRDAHFIVWLDTVFEDNRCNNAAWVADKFCYLKSVTNGSYVNFPYACLPCYLEEYYGTHVCRLKKVKEKYDPLNIFTFPQGIGEFYNMDFTASNCCNLSW</sequence>
<dbReference type="RefSeq" id="WP_038277162.1">
    <property type="nucleotide sequence ID" value="NZ_JPME01000002.1"/>
</dbReference>
<dbReference type="GO" id="GO:0016491">
    <property type="term" value="F:oxidoreductase activity"/>
    <property type="evidence" value="ECO:0007669"/>
    <property type="project" value="UniProtKB-KW"/>
</dbReference>
<evidence type="ECO:0000313" key="7">
    <source>
        <dbReference type="EMBL" id="KEZ91781.1"/>
    </source>
</evidence>
<keyword evidence="3" id="KW-0285">Flavoprotein</keyword>
<dbReference type="PROSITE" id="PS51387">
    <property type="entry name" value="FAD_PCMH"/>
    <property type="match status" value="1"/>
</dbReference>
<evidence type="ECO:0000256" key="4">
    <source>
        <dbReference type="ARBA" id="ARBA00022827"/>
    </source>
</evidence>
<comment type="cofactor">
    <cofactor evidence="1">
        <name>FAD</name>
        <dbReference type="ChEBI" id="CHEBI:57692"/>
    </cofactor>
</comment>
<dbReference type="InterPro" id="IPR016169">
    <property type="entry name" value="FAD-bd_PCMH_sub2"/>
</dbReference>
<feature type="domain" description="FAD-binding PCMH-type" evidence="6">
    <location>
        <begin position="32"/>
        <end position="203"/>
    </location>
</feature>
<reference evidence="7 8" key="1">
    <citation type="submission" date="2014-07" db="EMBL/GenBank/DDBJ databases">
        <title>Draft genome of Clostridium celerecrescens 152B isolated from sediments associated with methane hydrate from Krishna Godavari basin.</title>
        <authorList>
            <person name="Honkalas V.S."/>
            <person name="Dabir A.P."/>
            <person name="Arora P."/>
            <person name="Dhakephalkar P.K."/>
        </authorList>
    </citation>
    <scope>NUCLEOTIDE SEQUENCE [LARGE SCALE GENOMIC DNA]</scope>
    <source>
        <strain evidence="7 8">152B</strain>
    </source>
</reference>
<dbReference type="InterPro" id="IPR006094">
    <property type="entry name" value="Oxid_FAD_bind_N"/>
</dbReference>
<dbReference type="EMBL" id="JPME01000002">
    <property type="protein sequence ID" value="KEZ91781.1"/>
    <property type="molecule type" value="Genomic_DNA"/>
</dbReference>
<dbReference type="PANTHER" id="PTHR42973">
    <property type="entry name" value="BINDING OXIDOREDUCTASE, PUTATIVE (AFU_ORTHOLOGUE AFUA_1G17690)-RELATED"/>
    <property type="match status" value="1"/>
</dbReference>
<gene>
    <name evidence="7" type="ORF">IO98_00960</name>
</gene>
<keyword evidence="5" id="KW-0560">Oxidoreductase</keyword>
<dbReference type="STRING" id="29354.IO98_00960"/>
<comment type="caution">
    <text evidence="7">The sequence shown here is derived from an EMBL/GenBank/DDBJ whole genome shotgun (WGS) entry which is preliminary data.</text>
</comment>
<dbReference type="OrthoDB" id="545125at2"/>
<proteinExistence type="inferred from homology"/>
<dbReference type="PANTHER" id="PTHR42973:SF39">
    <property type="entry name" value="FAD-BINDING PCMH-TYPE DOMAIN-CONTAINING PROTEIN"/>
    <property type="match status" value="1"/>
</dbReference>
<dbReference type="Pfam" id="PF08031">
    <property type="entry name" value="BBE"/>
    <property type="match status" value="1"/>
</dbReference>
<organism evidence="7 8">
    <name type="scientific">Lacrimispora celerecrescens</name>
    <dbReference type="NCBI Taxonomy" id="29354"/>
    <lineage>
        <taxon>Bacteria</taxon>
        <taxon>Bacillati</taxon>
        <taxon>Bacillota</taxon>
        <taxon>Clostridia</taxon>
        <taxon>Lachnospirales</taxon>
        <taxon>Lachnospiraceae</taxon>
        <taxon>Lacrimispora</taxon>
    </lineage>
</organism>
<protein>
    <submittedName>
        <fullName evidence="7">FAD-linked oxidase</fullName>
    </submittedName>
</protein>
<keyword evidence="8" id="KW-1185">Reference proteome</keyword>
<name>A0A084JS47_9FIRM</name>
<evidence type="ECO:0000256" key="3">
    <source>
        <dbReference type="ARBA" id="ARBA00022630"/>
    </source>
</evidence>
<accession>A0A084JS47</accession>
<dbReference type="Gene3D" id="3.30.465.10">
    <property type="match status" value="1"/>
</dbReference>
<dbReference type="InterPro" id="IPR012951">
    <property type="entry name" value="BBE"/>
</dbReference>
<dbReference type="InterPro" id="IPR050416">
    <property type="entry name" value="FAD-linked_Oxidoreductase"/>
</dbReference>
<evidence type="ECO:0000256" key="5">
    <source>
        <dbReference type="ARBA" id="ARBA00023002"/>
    </source>
</evidence>
<dbReference type="InterPro" id="IPR016166">
    <property type="entry name" value="FAD-bd_PCMH"/>
</dbReference>
<dbReference type="AlphaFoldDB" id="A0A084JS47"/>
<dbReference type="SUPFAM" id="SSF56176">
    <property type="entry name" value="FAD-binding/transporter-associated domain-like"/>
    <property type="match status" value="1"/>
</dbReference>
<evidence type="ECO:0000256" key="2">
    <source>
        <dbReference type="ARBA" id="ARBA00005466"/>
    </source>
</evidence>
<dbReference type="Pfam" id="PF01565">
    <property type="entry name" value="FAD_binding_4"/>
    <property type="match status" value="1"/>
</dbReference>
<dbReference type="GO" id="GO:0071949">
    <property type="term" value="F:FAD binding"/>
    <property type="evidence" value="ECO:0007669"/>
    <property type="project" value="InterPro"/>
</dbReference>
<dbReference type="InterPro" id="IPR036318">
    <property type="entry name" value="FAD-bd_PCMH-like_sf"/>
</dbReference>
<dbReference type="Gene3D" id="3.40.462.20">
    <property type="match status" value="1"/>
</dbReference>
<evidence type="ECO:0000259" key="6">
    <source>
        <dbReference type="PROSITE" id="PS51387"/>
    </source>
</evidence>